<dbReference type="GO" id="GO:0140911">
    <property type="term" value="F:pore-forming activity"/>
    <property type="evidence" value="ECO:0007669"/>
    <property type="project" value="InterPro"/>
</dbReference>
<feature type="binding site" evidence="7">
    <location>
        <position position="63"/>
    </location>
    <ligand>
        <name>Zn(2+)</name>
        <dbReference type="ChEBI" id="CHEBI:29105"/>
    </ligand>
</feature>
<keyword evidence="10" id="KW-1185">Reference proteome</keyword>
<feature type="transmembrane region" description="Helical" evidence="8">
    <location>
        <begin position="82"/>
        <end position="99"/>
    </location>
</feature>
<keyword evidence="5 8" id="KW-1133">Transmembrane helix</keyword>
<dbReference type="InterPro" id="IPR004254">
    <property type="entry name" value="AdipoR/HlyIII-related"/>
</dbReference>
<sequence length="215" mass="23295">MRTYIREPFNALSHLLGAVLSFIALLAMVIKAAYGQAPASHLSSVIIFGVSLICLYSASAIYHSALAMPSTIAFLRKLDHSMIFALIAGSYAPFCLIALNGKLGTILFAIVAVLGISGIFFKMVWFHSPRWLSTAIYIAMGWIIIFAVVPLADSLSVPGLSLLVGGGLLYTVGGIIYGMKPDFLSSKHLGFHEIFHLFILAGSLCHFLSVYFYVL</sequence>
<gene>
    <name evidence="9" type="ORF">BN1080_03165</name>
</gene>
<evidence type="ECO:0000256" key="3">
    <source>
        <dbReference type="ARBA" id="ARBA00022475"/>
    </source>
</evidence>
<feature type="transmembrane region" description="Helical" evidence="8">
    <location>
        <begin position="12"/>
        <end position="30"/>
    </location>
</feature>
<evidence type="ECO:0000256" key="5">
    <source>
        <dbReference type="ARBA" id="ARBA00022989"/>
    </source>
</evidence>
<protein>
    <submittedName>
        <fullName evidence="9">Hemolysin-III related</fullName>
    </submittedName>
</protein>
<dbReference type="AlphaFoldDB" id="A0A098EQT2"/>
<dbReference type="PANTHER" id="PTHR20855:SF3">
    <property type="entry name" value="LD03007P"/>
    <property type="match status" value="1"/>
</dbReference>
<dbReference type="OrthoDB" id="9813689at2"/>
<dbReference type="Pfam" id="PF03006">
    <property type="entry name" value="HlyIII"/>
    <property type="match status" value="1"/>
</dbReference>
<evidence type="ECO:0000256" key="7">
    <source>
        <dbReference type="PIRSR" id="PIRSR604254-1"/>
    </source>
</evidence>
<dbReference type="PANTHER" id="PTHR20855">
    <property type="entry name" value="ADIPOR/PROGESTIN RECEPTOR-RELATED"/>
    <property type="match status" value="1"/>
</dbReference>
<feature type="transmembrane region" description="Helical" evidence="8">
    <location>
        <begin position="131"/>
        <end position="152"/>
    </location>
</feature>
<dbReference type="RefSeq" id="WP_052653424.1">
    <property type="nucleotide sequence ID" value="NZ_CCXS01000001.1"/>
</dbReference>
<keyword evidence="7" id="KW-0479">Metal-binding</keyword>
<keyword evidence="7" id="KW-0862">Zinc</keyword>
<proteinExistence type="inferred from homology"/>
<evidence type="ECO:0000256" key="8">
    <source>
        <dbReference type="SAM" id="Phobius"/>
    </source>
</evidence>
<keyword evidence="6 8" id="KW-0472">Membrane</keyword>
<accession>A0A098EQT2</accession>
<feature type="transmembrane region" description="Helical" evidence="8">
    <location>
        <begin position="106"/>
        <end position="125"/>
    </location>
</feature>
<feature type="binding site" evidence="7">
    <location>
        <position position="192"/>
    </location>
    <ligand>
        <name>Zn(2+)</name>
        <dbReference type="ChEBI" id="CHEBI:29105"/>
    </ligand>
</feature>
<dbReference type="STRING" id="1499687.BN1080_03165"/>
<comment type="similarity">
    <text evidence="2">Belongs to the UPF0073 (Hly-III) family.</text>
</comment>
<feature type="binding site" evidence="7">
    <location>
        <position position="196"/>
    </location>
    <ligand>
        <name>Zn(2+)</name>
        <dbReference type="ChEBI" id="CHEBI:29105"/>
    </ligand>
</feature>
<organism evidence="9 10">
    <name type="scientific">Planococcus massiliensis</name>
    <dbReference type="NCBI Taxonomy" id="1499687"/>
    <lineage>
        <taxon>Bacteria</taxon>
        <taxon>Bacillati</taxon>
        <taxon>Bacillota</taxon>
        <taxon>Bacilli</taxon>
        <taxon>Bacillales</taxon>
        <taxon>Caryophanaceae</taxon>
        <taxon>Planococcus</taxon>
    </lineage>
</organism>
<reference evidence="9 10" key="1">
    <citation type="submission" date="2014-09" db="EMBL/GenBank/DDBJ databases">
        <authorList>
            <person name="Urmite Genomes Urmite Genomes"/>
        </authorList>
    </citation>
    <scope>NUCLEOTIDE SEQUENCE [LARGE SCALE GENOMIC DNA]</scope>
    <source>
        <strain evidence="9 10">ES2</strain>
    </source>
</reference>
<name>A0A098EQT2_9BACL</name>
<evidence type="ECO:0000313" key="9">
    <source>
        <dbReference type="EMBL" id="CEG24145.1"/>
    </source>
</evidence>
<evidence type="ECO:0000256" key="6">
    <source>
        <dbReference type="ARBA" id="ARBA00023136"/>
    </source>
</evidence>
<evidence type="ECO:0000256" key="4">
    <source>
        <dbReference type="ARBA" id="ARBA00022692"/>
    </source>
</evidence>
<evidence type="ECO:0000313" key="10">
    <source>
        <dbReference type="Proteomes" id="UP000043699"/>
    </source>
</evidence>
<keyword evidence="4 8" id="KW-0812">Transmembrane</keyword>
<dbReference type="EMBL" id="CCXS01000001">
    <property type="protein sequence ID" value="CEG24145.1"/>
    <property type="molecule type" value="Genomic_DNA"/>
</dbReference>
<feature type="transmembrane region" description="Helical" evidence="8">
    <location>
        <begin position="42"/>
        <end position="62"/>
    </location>
</feature>
<dbReference type="NCBIfam" id="TIGR01065">
    <property type="entry name" value="hlyIII"/>
    <property type="match status" value="1"/>
</dbReference>
<dbReference type="Proteomes" id="UP000043699">
    <property type="component" value="Unassembled WGS sequence"/>
</dbReference>
<dbReference type="GO" id="GO:0005886">
    <property type="term" value="C:plasma membrane"/>
    <property type="evidence" value="ECO:0007669"/>
    <property type="project" value="UniProtKB-SubCell"/>
</dbReference>
<dbReference type="InterPro" id="IPR005744">
    <property type="entry name" value="Hy-lIII"/>
</dbReference>
<evidence type="ECO:0000256" key="1">
    <source>
        <dbReference type="ARBA" id="ARBA00004651"/>
    </source>
</evidence>
<keyword evidence="3" id="KW-1003">Cell membrane</keyword>
<feature type="transmembrane region" description="Helical" evidence="8">
    <location>
        <begin position="159"/>
        <end position="179"/>
    </location>
</feature>
<dbReference type="GO" id="GO:0046872">
    <property type="term" value="F:metal ion binding"/>
    <property type="evidence" value="ECO:0007669"/>
    <property type="project" value="UniProtKB-KW"/>
</dbReference>
<feature type="transmembrane region" description="Helical" evidence="8">
    <location>
        <begin position="194"/>
        <end position="214"/>
    </location>
</feature>
<evidence type="ECO:0000256" key="2">
    <source>
        <dbReference type="ARBA" id="ARBA00008488"/>
    </source>
</evidence>
<comment type="subcellular location">
    <subcellularLocation>
        <location evidence="1">Cell membrane</location>
        <topology evidence="1">Multi-pass membrane protein</topology>
    </subcellularLocation>
</comment>